<keyword evidence="1" id="KW-0694">RNA-binding</keyword>
<dbReference type="PANTHER" id="PTHR15225:SF8">
    <property type="entry name" value="RNA-BINDING PROTEIN 43"/>
    <property type="match status" value="1"/>
</dbReference>
<dbReference type="Proteomes" id="UP000289886">
    <property type="component" value="Unassembled WGS sequence"/>
</dbReference>
<evidence type="ECO:0000313" key="5">
    <source>
        <dbReference type="Proteomes" id="UP000289886"/>
    </source>
</evidence>
<dbReference type="Gene3D" id="3.30.70.330">
    <property type="match status" value="1"/>
</dbReference>
<keyword evidence="5" id="KW-1185">Reference proteome</keyword>
<dbReference type="Pfam" id="PF07292">
    <property type="entry name" value="NID"/>
    <property type="match status" value="1"/>
</dbReference>
<dbReference type="PANTHER" id="PTHR15225">
    <property type="entry name" value="INTERFERON-INDUCED PROTEIN 35/NMI N-MYC/STAT INTERACTING PROTEIN"/>
    <property type="match status" value="1"/>
</dbReference>
<reference evidence="4 5" key="1">
    <citation type="submission" date="2019-01" db="EMBL/GenBank/DDBJ databases">
        <title>Draft Genome and Complete Hox-Cluster Characterization of the Sterlet Sturgeon (Acipenser ruthenus).</title>
        <authorList>
            <person name="Wei Q."/>
        </authorList>
    </citation>
    <scope>NUCLEOTIDE SEQUENCE [LARGE SCALE GENOMIC DNA]</scope>
    <source>
        <strain evidence="4">WHYD16114868_AA</strain>
        <tissue evidence="4">Blood</tissue>
    </source>
</reference>
<organism evidence="4 5">
    <name type="scientific">Acipenser ruthenus</name>
    <name type="common">Sterlet sturgeon</name>
    <dbReference type="NCBI Taxonomy" id="7906"/>
    <lineage>
        <taxon>Eukaryota</taxon>
        <taxon>Metazoa</taxon>
        <taxon>Chordata</taxon>
        <taxon>Craniata</taxon>
        <taxon>Vertebrata</taxon>
        <taxon>Euteleostomi</taxon>
        <taxon>Actinopterygii</taxon>
        <taxon>Chondrostei</taxon>
        <taxon>Acipenseriformes</taxon>
        <taxon>Acipenseridae</taxon>
        <taxon>Acipenser</taxon>
    </lineage>
</organism>
<evidence type="ECO:0000259" key="3">
    <source>
        <dbReference type="PROSITE" id="PS50102"/>
    </source>
</evidence>
<dbReference type="EMBL" id="SCEB01000228">
    <property type="protein sequence ID" value="RXN00175.1"/>
    <property type="molecule type" value="Genomic_DNA"/>
</dbReference>
<proteinExistence type="predicted"/>
<comment type="caution">
    <text evidence="4">The sequence shown here is derived from an EMBL/GenBank/DDBJ whole genome shotgun (WGS) entry which is preliminary data.</text>
</comment>
<evidence type="ECO:0000256" key="2">
    <source>
        <dbReference type="SAM" id="MobiDB-lite"/>
    </source>
</evidence>
<name>A0A662YU77_ACIRT</name>
<dbReference type="InterPro" id="IPR009909">
    <property type="entry name" value="Nmi/IFP35_dom"/>
</dbReference>
<feature type="region of interest" description="Disordered" evidence="2">
    <location>
        <begin position="181"/>
        <end position="209"/>
    </location>
</feature>
<protein>
    <submittedName>
        <fullName evidence="4">RNA-binding protein 43</fullName>
    </submittedName>
</protein>
<gene>
    <name evidence="4" type="ORF">EOD39_10110</name>
</gene>
<sequence>MDRTHEARTIVVSGCPQNELDCKRMADKLVIHFQKAKSAGGDVEKIKYPTRIKGVAYITFEEKEEVKQILECDVILYCFTVADRVLTVEQLLADKELEKEYPLTVYRFSEEVFCYTHAEVDLSLFSEHEKLIKELRTRNRAVRISPLQDNQRVQVEGPFTAIKKLREDLLRLLETSQKEKSVTARDRRRERQSSRAVTSEQGAAPFSSEADASNTEACLIWLDTNVFRYIQHVHKDDFEWILKKHDVQATTQVGGDLTGVTLKKRYQGLWQLETAKLEIEQWVSNVQSRLRTETIHYEKDFEEEKFLQACKDVSCGFPRVLFTPVEGHIDIIGNSSDCYLFCQLVEMQMKSSLHDKDRWLSASPGATDMSYYSTGRTSEPNSLPMTMNSDMHRMSGNNLYSSMHCDNWSER</sequence>
<feature type="domain" description="RRM" evidence="3">
    <location>
        <begin position="8"/>
        <end position="93"/>
    </location>
</feature>
<dbReference type="GO" id="GO:0003723">
    <property type="term" value="F:RNA binding"/>
    <property type="evidence" value="ECO:0007669"/>
    <property type="project" value="UniProtKB-UniRule"/>
</dbReference>
<dbReference type="AlphaFoldDB" id="A0A662YU77"/>
<dbReference type="PROSITE" id="PS50102">
    <property type="entry name" value="RRM"/>
    <property type="match status" value="1"/>
</dbReference>
<accession>A0A662YU77</accession>
<evidence type="ECO:0000256" key="1">
    <source>
        <dbReference type="PROSITE-ProRule" id="PRU00176"/>
    </source>
</evidence>
<dbReference type="InterPro" id="IPR000504">
    <property type="entry name" value="RRM_dom"/>
</dbReference>
<dbReference type="InterPro" id="IPR012677">
    <property type="entry name" value="Nucleotide-bd_a/b_plait_sf"/>
</dbReference>
<feature type="compositionally biased region" description="Basic and acidic residues" evidence="2">
    <location>
        <begin position="181"/>
        <end position="193"/>
    </location>
</feature>
<evidence type="ECO:0000313" key="4">
    <source>
        <dbReference type="EMBL" id="RXN00175.1"/>
    </source>
</evidence>